<dbReference type="EMBL" id="HADZ01014569">
    <property type="protein sequence ID" value="SBP78510.1"/>
    <property type="molecule type" value="Transcribed_RNA"/>
</dbReference>
<reference evidence="1" key="2">
    <citation type="submission" date="2016-06" db="EMBL/GenBank/DDBJ databases">
        <title>The genome of a short-lived fish provides insights into sex chromosome evolution and the genetic control of aging.</title>
        <authorList>
            <person name="Reichwald K."/>
            <person name="Felder M."/>
            <person name="Petzold A."/>
            <person name="Koch P."/>
            <person name="Groth M."/>
            <person name="Platzer M."/>
        </authorList>
    </citation>
    <scope>NUCLEOTIDE SEQUENCE</scope>
    <source>
        <tissue evidence="1">Brain</tissue>
    </source>
</reference>
<dbReference type="AlphaFoldDB" id="A0A1A8CID1"/>
<protein>
    <submittedName>
        <fullName evidence="1">Peptidase M20 domain containing 1</fullName>
    </submittedName>
</protein>
<name>A0A1A8CID1_NOTKA</name>
<accession>A0A1A8CID1</accession>
<sequence>MTESKMSTIRIVKLAVCSLLLAAFVLFSIAAIRTFSLDVNAGLQLARWEKTDNISLVIQQHDREQLLARFKEAVRIPTVSQESGSNASALRQFDAFLRKVVFMSIKPSREVLVLEIKDHERSHIVSSVFIRHLSHSVSPFIYQTIIYAY</sequence>
<reference evidence="1" key="1">
    <citation type="submission" date="2016-05" db="EMBL/GenBank/DDBJ databases">
        <authorList>
            <person name="Lavstsen T."/>
            <person name="Jespersen J.S."/>
        </authorList>
    </citation>
    <scope>NUCLEOTIDE SEQUENCE</scope>
    <source>
        <tissue evidence="1">Brain</tissue>
    </source>
</reference>
<evidence type="ECO:0000313" key="1">
    <source>
        <dbReference type="EMBL" id="SBP78510.1"/>
    </source>
</evidence>
<proteinExistence type="predicted"/>
<gene>
    <name evidence="1" type="primary">PM20D1</name>
</gene>
<organism evidence="1">
    <name type="scientific">Nothobranchius kadleci</name>
    <name type="common">African annual killifish</name>
    <dbReference type="NCBI Taxonomy" id="1051664"/>
    <lineage>
        <taxon>Eukaryota</taxon>
        <taxon>Metazoa</taxon>
        <taxon>Chordata</taxon>
        <taxon>Craniata</taxon>
        <taxon>Vertebrata</taxon>
        <taxon>Euteleostomi</taxon>
        <taxon>Actinopterygii</taxon>
        <taxon>Neopterygii</taxon>
        <taxon>Teleostei</taxon>
        <taxon>Neoteleostei</taxon>
        <taxon>Acanthomorphata</taxon>
        <taxon>Ovalentaria</taxon>
        <taxon>Atherinomorphae</taxon>
        <taxon>Cyprinodontiformes</taxon>
        <taxon>Nothobranchiidae</taxon>
        <taxon>Nothobranchius</taxon>
    </lineage>
</organism>